<sequence length="291" mass="31796">MDETTALDSVLRHAHLAQVSSLSGCEAGGEIRVDLSDPAESAHLRRAMAVESLPGFHCMCGGDVRFELFDRDGERLAVVLLHHGTSLRWEQWESDAVLTDGRLLLTWLAGHGIPGPKQQFEADRQRAEEGAEEERTWLAAMPAGLEGTADRILDLSRTGGGPSAALLAELTHRLLLTFPDPVERVLALLDWHGSGSGRCSGYAVHEGVPGELLGRVPIADLLAGLADPRAEDRHEAGAVRHLVGWKTRPHQKRDVADLPEPLRARLLAHARRSGDSDKQRRAERWLAPPRA</sequence>
<accession>A0ABW6XYW8</accession>
<keyword evidence="3" id="KW-1185">Reference proteome</keyword>
<name>A0ABW6XYW8_9ACTN</name>
<protein>
    <submittedName>
        <fullName evidence="2">Uncharacterized protein</fullName>
    </submittedName>
</protein>
<comment type="caution">
    <text evidence="2">The sequence shown here is derived from an EMBL/GenBank/DDBJ whole genome shotgun (WGS) entry which is preliminary data.</text>
</comment>
<evidence type="ECO:0000313" key="3">
    <source>
        <dbReference type="Proteomes" id="UP001602370"/>
    </source>
</evidence>
<evidence type="ECO:0000313" key="2">
    <source>
        <dbReference type="EMBL" id="MFF5922703.1"/>
    </source>
</evidence>
<dbReference type="EMBL" id="JBIBDZ010000011">
    <property type="protein sequence ID" value="MFF5922703.1"/>
    <property type="molecule type" value="Genomic_DNA"/>
</dbReference>
<organism evidence="2 3">
    <name type="scientific">Streptomyces flavochromogenes</name>
    <dbReference type="NCBI Taxonomy" id="68199"/>
    <lineage>
        <taxon>Bacteria</taxon>
        <taxon>Bacillati</taxon>
        <taxon>Actinomycetota</taxon>
        <taxon>Actinomycetes</taxon>
        <taxon>Kitasatosporales</taxon>
        <taxon>Streptomycetaceae</taxon>
        <taxon>Streptomyces</taxon>
    </lineage>
</organism>
<proteinExistence type="predicted"/>
<feature type="compositionally biased region" description="Basic and acidic residues" evidence="1">
    <location>
        <begin position="272"/>
        <end position="284"/>
    </location>
</feature>
<reference evidence="2 3" key="1">
    <citation type="submission" date="2024-10" db="EMBL/GenBank/DDBJ databases">
        <title>The Natural Products Discovery Center: Release of the First 8490 Sequenced Strains for Exploring Actinobacteria Biosynthetic Diversity.</title>
        <authorList>
            <person name="Kalkreuter E."/>
            <person name="Kautsar S.A."/>
            <person name="Yang D."/>
            <person name="Bader C.D."/>
            <person name="Teijaro C.N."/>
            <person name="Fluegel L."/>
            <person name="Davis C.M."/>
            <person name="Simpson J.R."/>
            <person name="Lauterbach L."/>
            <person name="Steele A.D."/>
            <person name="Gui C."/>
            <person name="Meng S."/>
            <person name="Li G."/>
            <person name="Viehrig K."/>
            <person name="Ye F."/>
            <person name="Su P."/>
            <person name="Kiefer A.F."/>
            <person name="Nichols A."/>
            <person name="Cepeda A.J."/>
            <person name="Yan W."/>
            <person name="Fan B."/>
            <person name="Jiang Y."/>
            <person name="Adhikari A."/>
            <person name="Zheng C.-J."/>
            <person name="Schuster L."/>
            <person name="Cowan T.M."/>
            <person name="Smanski M.J."/>
            <person name="Chevrette M.G."/>
            <person name="De Carvalho L.P.S."/>
            <person name="Shen B."/>
        </authorList>
    </citation>
    <scope>NUCLEOTIDE SEQUENCE [LARGE SCALE GENOMIC DNA]</scope>
    <source>
        <strain evidence="2 3">NPDC012605</strain>
    </source>
</reference>
<dbReference type="Proteomes" id="UP001602370">
    <property type="component" value="Unassembled WGS sequence"/>
</dbReference>
<feature type="region of interest" description="Disordered" evidence="1">
    <location>
        <begin position="268"/>
        <end position="291"/>
    </location>
</feature>
<evidence type="ECO:0000256" key="1">
    <source>
        <dbReference type="SAM" id="MobiDB-lite"/>
    </source>
</evidence>
<dbReference type="RefSeq" id="WP_388310073.1">
    <property type="nucleotide sequence ID" value="NZ_JBIBDZ010000011.1"/>
</dbReference>
<gene>
    <name evidence="2" type="ORF">ACFY8C_30925</name>
</gene>